<evidence type="ECO:0000313" key="8">
    <source>
        <dbReference type="EMBL" id="KGG80061.1"/>
    </source>
</evidence>
<dbReference type="InterPro" id="IPR034428">
    <property type="entry name" value="ThiH/NoCL/HydG-like"/>
</dbReference>
<comment type="cofactor">
    <cofactor evidence="1">
        <name>[4Fe-4S] cluster</name>
        <dbReference type="ChEBI" id="CHEBI:49883"/>
    </cofactor>
</comment>
<dbReference type="SFLD" id="SFLDS00029">
    <property type="entry name" value="Radical_SAM"/>
    <property type="match status" value="1"/>
</dbReference>
<proteinExistence type="predicted"/>
<dbReference type="GO" id="GO:0051539">
    <property type="term" value="F:4 iron, 4 sulfur cluster binding"/>
    <property type="evidence" value="ECO:0007669"/>
    <property type="project" value="UniProtKB-KW"/>
</dbReference>
<gene>
    <name evidence="8" type="ORF">Y919_08430</name>
</gene>
<evidence type="ECO:0000313" key="9">
    <source>
        <dbReference type="Proteomes" id="UP000029622"/>
    </source>
</evidence>
<name>A0A096DLD2_9FIRM</name>
<evidence type="ECO:0000256" key="3">
    <source>
        <dbReference type="ARBA" id="ARBA00022691"/>
    </source>
</evidence>
<dbReference type="AlphaFoldDB" id="A0A096DLD2"/>
<comment type="caution">
    <text evidence="8">The sequence shown here is derived from an EMBL/GenBank/DDBJ whole genome shotgun (WGS) entry which is preliminary data.</text>
</comment>
<dbReference type="PROSITE" id="PS51918">
    <property type="entry name" value="RADICAL_SAM"/>
    <property type="match status" value="1"/>
</dbReference>
<evidence type="ECO:0000256" key="1">
    <source>
        <dbReference type="ARBA" id="ARBA00001966"/>
    </source>
</evidence>
<dbReference type="GO" id="GO:0005506">
    <property type="term" value="F:iron ion binding"/>
    <property type="evidence" value="ECO:0007669"/>
    <property type="project" value="InterPro"/>
</dbReference>
<dbReference type="SMART" id="SM00876">
    <property type="entry name" value="BATS"/>
    <property type="match status" value="1"/>
</dbReference>
<dbReference type="Pfam" id="PF06968">
    <property type="entry name" value="BATS"/>
    <property type="match status" value="1"/>
</dbReference>
<feature type="domain" description="Radical SAM core" evidence="7">
    <location>
        <begin position="70"/>
        <end position="289"/>
    </location>
</feature>
<dbReference type="SUPFAM" id="SSF102114">
    <property type="entry name" value="Radical SAM enzymes"/>
    <property type="match status" value="1"/>
</dbReference>
<reference evidence="8 9" key="1">
    <citation type="submission" date="2013-12" db="EMBL/GenBank/DDBJ databases">
        <title>Draft genome sequence of Caloranaerobacter sp. H53214.</title>
        <authorList>
            <person name="Jiang L.J."/>
            <person name="Shao Z.Z."/>
            <person name="Long M.N."/>
        </authorList>
    </citation>
    <scope>NUCLEOTIDE SEQUENCE [LARGE SCALE GENOMIC DNA]</scope>
    <source>
        <strain evidence="8 9">H53214</strain>
    </source>
</reference>
<evidence type="ECO:0000256" key="2">
    <source>
        <dbReference type="ARBA" id="ARBA00022485"/>
    </source>
</evidence>
<dbReference type="Pfam" id="PF04055">
    <property type="entry name" value="Radical_SAM"/>
    <property type="match status" value="1"/>
</dbReference>
<accession>A0A096DLD2</accession>
<dbReference type="InterPro" id="IPR010722">
    <property type="entry name" value="BATS_dom"/>
</dbReference>
<dbReference type="EMBL" id="AZTB01000042">
    <property type="protein sequence ID" value="KGG80061.1"/>
    <property type="molecule type" value="Genomic_DNA"/>
</dbReference>
<dbReference type="Gene3D" id="3.20.20.70">
    <property type="entry name" value="Aldolase class I"/>
    <property type="match status" value="1"/>
</dbReference>
<dbReference type="GO" id="GO:0009228">
    <property type="term" value="P:thiamine biosynthetic process"/>
    <property type="evidence" value="ECO:0007669"/>
    <property type="project" value="InterPro"/>
</dbReference>
<dbReference type="STRING" id="1156417.Y919_08430"/>
<evidence type="ECO:0000256" key="5">
    <source>
        <dbReference type="ARBA" id="ARBA00023004"/>
    </source>
</evidence>
<dbReference type="RefSeq" id="WP_035163954.1">
    <property type="nucleotide sequence ID" value="NZ_AZTB01000042.1"/>
</dbReference>
<dbReference type="InterPro" id="IPR007197">
    <property type="entry name" value="rSAM"/>
</dbReference>
<dbReference type="SFLD" id="SFLDG01081">
    <property type="entry name" value="cleavage_of_the_Ca-Cb_bond_in"/>
    <property type="match status" value="1"/>
</dbReference>
<organism evidence="8 9">
    <name type="scientific">Caloranaerobacter azorensis H53214</name>
    <dbReference type="NCBI Taxonomy" id="1156417"/>
    <lineage>
        <taxon>Bacteria</taxon>
        <taxon>Bacillati</taxon>
        <taxon>Bacillota</taxon>
        <taxon>Tissierellia</taxon>
        <taxon>Tissierellales</taxon>
        <taxon>Thermohalobacteraceae</taxon>
        <taxon>Caloranaerobacter</taxon>
    </lineage>
</organism>
<dbReference type="InterPro" id="IPR058240">
    <property type="entry name" value="rSAM_sf"/>
</dbReference>
<dbReference type="SFLD" id="SFLDG01060">
    <property type="entry name" value="BATS_domain_containing"/>
    <property type="match status" value="1"/>
</dbReference>
<keyword evidence="2" id="KW-0004">4Fe-4S</keyword>
<keyword evidence="3" id="KW-0949">S-adenosyl-L-methionine</keyword>
<dbReference type="InterPro" id="IPR013785">
    <property type="entry name" value="Aldolase_TIM"/>
</dbReference>
<dbReference type="PANTHER" id="PTHR43583">
    <property type="entry name" value="2-IMINOACETATE SYNTHASE"/>
    <property type="match status" value="1"/>
</dbReference>
<dbReference type="PANTHER" id="PTHR43583:SF1">
    <property type="entry name" value="2-IMINOACETATE SYNTHASE"/>
    <property type="match status" value="1"/>
</dbReference>
<protein>
    <submittedName>
        <fullName evidence="8">Thiamine biosynthesis protein ThiH</fullName>
    </submittedName>
</protein>
<keyword evidence="5" id="KW-0408">Iron</keyword>
<dbReference type="InterPro" id="IPR012726">
    <property type="entry name" value="ThiH"/>
</dbReference>
<evidence type="ECO:0000256" key="4">
    <source>
        <dbReference type="ARBA" id="ARBA00022723"/>
    </source>
</evidence>
<keyword evidence="6" id="KW-0411">Iron-sulfur</keyword>
<evidence type="ECO:0000259" key="7">
    <source>
        <dbReference type="PROSITE" id="PS51918"/>
    </source>
</evidence>
<dbReference type="GO" id="GO:0003824">
    <property type="term" value="F:catalytic activity"/>
    <property type="evidence" value="ECO:0007669"/>
    <property type="project" value="InterPro"/>
</dbReference>
<dbReference type="CDD" id="cd01335">
    <property type="entry name" value="Radical_SAM"/>
    <property type="match status" value="1"/>
</dbReference>
<dbReference type="NCBIfam" id="TIGR02351">
    <property type="entry name" value="thiH"/>
    <property type="match status" value="1"/>
</dbReference>
<evidence type="ECO:0000256" key="6">
    <source>
        <dbReference type="ARBA" id="ARBA00023014"/>
    </source>
</evidence>
<keyword evidence="4" id="KW-0479">Metal-binding</keyword>
<dbReference type="SFLD" id="SFLDF00301">
    <property type="entry name" value="2-iminoacetate_synthase_(ThiH)"/>
    <property type="match status" value="1"/>
</dbReference>
<dbReference type="Proteomes" id="UP000029622">
    <property type="component" value="Unassembled WGS sequence"/>
</dbReference>
<sequence length="369" mass="42901">MSFYREYLKYKDFEFNKFLENTTSADIFRIINKDKIDEYDFLALLSNEAEKHLEEMAQKAHRLTIQNFGKTILLYTPLYLSNFCINRCSYCGFNIENKIKRKKLTLKEIEEEAKVISSTGLRHILILTGESRKETPVSYIIDAVKILKQYFDSISIEIYPLKEDEYREVIKAGVDGLTIYQEVYDENIYDKVHIAGPKKNYRFRLDAPERACKARMRSVNIGALLGLNDWRKEAFMTGLHAKYLQDKYSDVEISVSLPRIRPHIGVYEDIYPVSDKNLVQIMLSLRLFLPRVGITISTRENQKLRDNLIPLGVTKMSAGVSTEVGGHSSRTKSDSQFEISDKRSVKEMKEAILSKGYQPVFKDWMQIDY</sequence>